<comment type="caution">
    <text evidence="1">The sequence shown here is derived from an EMBL/GenBank/DDBJ whole genome shotgun (WGS) entry which is preliminary data.</text>
</comment>
<dbReference type="Proteomes" id="UP001596047">
    <property type="component" value="Unassembled WGS sequence"/>
</dbReference>
<dbReference type="RefSeq" id="WP_379192604.1">
    <property type="nucleotide sequence ID" value="NZ_JBHSOW010000135.1"/>
</dbReference>
<protein>
    <recommendedName>
        <fullName evidence="3">DUF2326 domain-containing protein</fullName>
    </recommendedName>
</protein>
<accession>A0ABW0W7S7</accession>
<dbReference type="EMBL" id="JBHSOW010000135">
    <property type="protein sequence ID" value="MFC5653738.1"/>
    <property type="molecule type" value="Genomic_DNA"/>
</dbReference>
<name>A0ABW0W7S7_9BACL</name>
<organism evidence="1 2">
    <name type="scientific">Paenibacillus solisilvae</name>
    <dbReference type="NCBI Taxonomy" id="2486751"/>
    <lineage>
        <taxon>Bacteria</taxon>
        <taxon>Bacillati</taxon>
        <taxon>Bacillota</taxon>
        <taxon>Bacilli</taxon>
        <taxon>Bacillales</taxon>
        <taxon>Paenibacillaceae</taxon>
        <taxon>Paenibacillus</taxon>
    </lineage>
</organism>
<sequence>MYLKELIISALNDTIRRIEFHLGANLIVDETTGKSDLETGNNIGKTTVLALVDYCLGGDAEQIYIDPETKKKLNWLRTTWYQEKFLLL</sequence>
<reference evidence="2" key="1">
    <citation type="journal article" date="2019" name="Int. J. Syst. Evol. Microbiol.">
        <title>The Global Catalogue of Microorganisms (GCM) 10K type strain sequencing project: providing services to taxonomists for standard genome sequencing and annotation.</title>
        <authorList>
            <consortium name="The Broad Institute Genomics Platform"/>
            <consortium name="The Broad Institute Genome Sequencing Center for Infectious Disease"/>
            <person name="Wu L."/>
            <person name="Ma J."/>
        </authorList>
    </citation>
    <scope>NUCLEOTIDE SEQUENCE [LARGE SCALE GENOMIC DNA]</scope>
    <source>
        <strain evidence="2">CGMCC 1.3240</strain>
    </source>
</reference>
<evidence type="ECO:0008006" key="3">
    <source>
        <dbReference type="Google" id="ProtNLM"/>
    </source>
</evidence>
<keyword evidence="2" id="KW-1185">Reference proteome</keyword>
<gene>
    <name evidence="1" type="ORF">ACFPYJ_32420</name>
</gene>
<proteinExistence type="predicted"/>
<evidence type="ECO:0000313" key="1">
    <source>
        <dbReference type="EMBL" id="MFC5653738.1"/>
    </source>
</evidence>
<evidence type="ECO:0000313" key="2">
    <source>
        <dbReference type="Proteomes" id="UP001596047"/>
    </source>
</evidence>